<dbReference type="GO" id="GO:0030170">
    <property type="term" value="F:pyridoxal phosphate binding"/>
    <property type="evidence" value="ECO:0007669"/>
    <property type="project" value="InterPro"/>
</dbReference>
<dbReference type="Pfam" id="PF00155">
    <property type="entry name" value="Aminotran_1_2"/>
    <property type="match status" value="1"/>
</dbReference>
<gene>
    <name evidence="9" type="ORF">OR16_10828</name>
</gene>
<feature type="domain" description="Aminotransferase class I/classII large" evidence="8">
    <location>
        <begin position="30"/>
        <end position="260"/>
    </location>
</feature>
<dbReference type="AlphaFoldDB" id="H1S351"/>
<dbReference type="PATRIC" id="fig|1127483.3.peg.2165"/>
<dbReference type="InterPro" id="IPR015421">
    <property type="entry name" value="PyrdxlP-dep_Trfase_major"/>
</dbReference>
<sequence>MFAQVPAYPGDPILSLLEAFQADSRAKRANLSIGLYYDDDNSIPVLASVREGAALVAAQGAAHTYLPMEGMAQYRQALQKVIFGKDSAALREGRVATIQSVGGSGALRIGAEFLKTYFPGSGVWVSDPTWDNHQVLFAGAGLDVHTYPYYDAQTNGLKFGEMLETIDALAPRSIVLLQPCCHNPTGIDLSRAQWHELIVVLRSRELIPFIDMAYQGFGDGMDEDAWAIRELVDAGLSFAVSNSFSKNFSLYGERCGGLSIVTLDCYPERRRSGAGAGSAEGDRTTHVLQPPSARRQTRVGHSQHTAFGGPVGDGSRLHAGTHFADARIPQASA</sequence>
<evidence type="ECO:0000313" key="9">
    <source>
        <dbReference type="EMBL" id="EHP43059.1"/>
    </source>
</evidence>
<evidence type="ECO:0000256" key="2">
    <source>
        <dbReference type="ARBA" id="ARBA00007441"/>
    </source>
</evidence>
<dbReference type="GO" id="GO:0033585">
    <property type="term" value="P:L-phenylalanine biosynthetic process from chorismate via phenylpyruvate"/>
    <property type="evidence" value="ECO:0007669"/>
    <property type="project" value="TreeGrafter"/>
</dbReference>
<organism evidence="9 10">
    <name type="scientific">Cupriavidus basilensis OR16</name>
    <dbReference type="NCBI Taxonomy" id="1127483"/>
    <lineage>
        <taxon>Bacteria</taxon>
        <taxon>Pseudomonadati</taxon>
        <taxon>Pseudomonadota</taxon>
        <taxon>Betaproteobacteria</taxon>
        <taxon>Burkholderiales</taxon>
        <taxon>Burkholderiaceae</taxon>
        <taxon>Cupriavidus</taxon>
    </lineage>
</organism>
<dbReference type="EMBL" id="AHJE01000023">
    <property type="protein sequence ID" value="EHP43059.1"/>
    <property type="molecule type" value="Genomic_DNA"/>
</dbReference>
<dbReference type="Gene3D" id="3.90.1150.10">
    <property type="entry name" value="Aspartate Aminotransferase, domain 1"/>
    <property type="match status" value="1"/>
</dbReference>
<evidence type="ECO:0000256" key="5">
    <source>
        <dbReference type="ARBA" id="ARBA00022679"/>
    </source>
</evidence>
<dbReference type="SUPFAM" id="SSF53383">
    <property type="entry name" value="PLP-dependent transferases"/>
    <property type="match status" value="1"/>
</dbReference>
<dbReference type="InterPro" id="IPR004839">
    <property type="entry name" value="Aminotransferase_I/II_large"/>
</dbReference>
<reference evidence="9 10" key="1">
    <citation type="journal article" date="2012" name="J. Bacteriol.">
        <title>De Novo Genome Project of Cupriavidus basilensis OR16.</title>
        <authorList>
            <person name="Cserhati M."/>
            <person name="Kriszt B."/>
            <person name="Szoboszlay S."/>
            <person name="Toth A."/>
            <person name="Szabo I."/>
            <person name="Tancsics A."/>
            <person name="Nagy I."/>
            <person name="Horvath B."/>
            <person name="Nagy I."/>
            <person name="Kukolya J."/>
        </authorList>
    </citation>
    <scope>NUCLEOTIDE SEQUENCE [LARGE SCALE GENOMIC DNA]</scope>
    <source>
        <strain evidence="9 10">OR16</strain>
    </source>
</reference>
<comment type="cofactor">
    <cofactor evidence="1">
        <name>pyridoxal 5'-phosphate</name>
        <dbReference type="ChEBI" id="CHEBI:597326"/>
    </cofactor>
</comment>
<dbReference type="InterPro" id="IPR015422">
    <property type="entry name" value="PyrdxlP-dep_Trfase_small"/>
</dbReference>
<dbReference type="GO" id="GO:0004838">
    <property type="term" value="F:L-tyrosine-2-oxoglutarate transaminase activity"/>
    <property type="evidence" value="ECO:0007669"/>
    <property type="project" value="TreeGrafter"/>
</dbReference>
<evidence type="ECO:0000256" key="4">
    <source>
        <dbReference type="ARBA" id="ARBA00022576"/>
    </source>
</evidence>
<name>H1S351_9BURK</name>
<dbReference type="InterPro" id="IPR000796">
    <property type="entry name" value="Asp_trans"/>
</dbReference>
<keyword evidence="6" id="KW-0663">Pyridoxal phosphate</keyword>
<proteinExistence type="inferred from homology"/>
<dbReference type="Proteomes" id="UP000005808">
    <property type="component" value="Unassembled WGS sequence"/>
</dbReference>
<evidence type="ECO:0000256" key="1">
    <source>
        <dbReference type="ARBA" id="ARBA00001933"/>
    </source>
</evidence>
<comment type="similarity">
    <text evidence="2">Belongs to the class-I pyridoxal-phosphate-dependent aminotransferase family.</text>
</comment>
<dbReference type="InterPro" id="IPR015424">
    <property type="entry name" value="PyrdxlP-dep_Trfase"/>
</dbReference>
<dbReference type="CDD" id="cd00609">
    <property type="entry name" value="AAT_like"/>
    <property type="match status" value="1"/>
</dbReference>
<protein>
    <submittedName>
        <fullName evidence="9">Aromatic amino acid aminotransferase</fullName>
        <ecNumber evidence="9">2.6.1.57</ecNumber>
    </submittedName>
</protein>
<comment type="caution">
    <text evidence="9">The sequence shown here is derived from an EMBL/GenBank/DDBJ whole genome shotgun (WGS) entry which is preliminary data.</text>
</comment>
<evidence type="ECO:0000259" key="8">
    <source>
        <dbReference type="Pfam" id="PF00155"/>
    </source>
</evidence>
<dbReference type="PANTHER" id="PTHR11879:SF37">
    <property type="entry name" value="AROMATIC-AMINO-ACID AMINOTRANSFERASE"/>
    <property type="match status" value="1"/>
</dbReference>
<comment type="subunit">
    <text evidence="3">Homodimer.</text>
</comment>
<evidence type="ECO:0000256" key="3">
    <source>
        <dbReference type="ARBA" id="ARBA00011738"/>
    </source>
</evidence>
<evidence type="ECO:0000256" key="7">
    <source>
        <dbReference type="SAM" id="MobiDB-lite"/>
    </source>
</evidence>
<dbReference type="PANTHER" id="PTHR11879">
    <property type="entry name" value="ASPARTATE AMINOTRANSFERASE"/>
    <property type="match status" value="1"/>
</dbReference>
<dbReference type="GO" id="GO:0042802">
    <property type="term" value="F:identical protein binding"/>
    <property type="evidence" value="ECO:0007669"/>
    <property type="project" value="TreeGrafter"/>
</dbReference>
<evidence type="ECO:0000313" key="10">
    <source>
        <dbReference type="Proteomes" id="UP000005808"/>
    </source>
</evidence>
<keyword evidence="5 9" id="KW-0808">Transferase</keyword>
<dbReference type="GO" id="GO:0005829">
    <property type="term" value="C:cytosol"/>
    <property type="evidence" value="ECO:0007669"/>
    <property type="project" value="TreeGrafter"/>
</dbReference>
<evidence type="ECO:0000256" key="6">
    <source>
        <dbReference type="ARBA" id="ARBA00022898"/>
    </source>
</evidence>
<dbReference type="EC" id="2.6.1.57" evidence="9"/>
<keyword evidence="4 9" id="KW-0032">Aminotransferase</keyword>
<feature type="region of interest" description="Disordered" evidence="7">
    <location>
        <begin position="272"/>
        <end position="314"/>
    </location>
</feature>
<dbReference type="PRINTS" id="PR00799">
    <property type="entry name" value="TRANSAMINASE"/>
</dbReference>
<dbReference type="Gene3D" id="3.40.640.10">
    <property type="entry name" value="Type I PLP-dependent aspartate aminotransferase-like (Major domain)"/>
    <property type="match status" value="1"/>
</dbReference>
<accession>H1S351</accession>